<evidence type="ECO:0000256" key="1">
    <source>
        <dbReference type="ARBA" id="ARBA00004651"/>
    </source>
</evidence>
<evidence type="ECO:0000256" key="6">
    <source>
        <dbReference type="SAM" id="MobiDB-lite"/>
    </source>
</evidence>
<dbReference type="InterPro" id="IPR050833">
    <property type="entry name" value="Poly_Biosynth_Transport"/>
</dbReference>
<comment type="caution">
    <text evidence="8">The sequence shown here is derived from an EMBL/GenBank/DDBJ whole genome shotgun (WGS) entry which is preliminary data.</text>
</comment>
<feature type="transmembrane region" description="Helical" evidence="7">
    <location>
        <begin position="433"/>
        <end position="454"/>
    </location>
</feature>
<feature type="transmembrane region" description="Helical" evidence="7">
    <location>
        <begin position="386"/>
        <end position="412"/>
    </location>
</feature>
<feature type="transmembrane region" description="Helical" evidence="7">
    <location>
        <begin position="268"/>
        <end position="292"/>
    </location>
</feature>
<feature type="transmembrane region" description="Helical" evidence="7">
    <location>
        <begin position="49"/>
        <end position="70"/>
    </location>
</feature>
<feature type="transmembrane region" description="Helical" evidence="7">
    <location>
        <begin position="186"/>
        <end position="207"/>
    </location>
</feature>
<comment type="subcellular location">
    <subcellularLocation>
        <location evidence="1">Cell membrane</location>
        <topology evidence="1">Multi-pass membrane protein</topology>
    </subcellularLocation>
</comment>
<protein>
    <recommendedName>
        <fullName evidence="10">Membrane protein involved in the export of O-antigen and teichoic acid</fullName>
    </recommendedName>
</protein>
<dbReference type="PANTHER" id="PTHR30250">
    <property type="entry name" value="PST FAMILY PREDICTED COLANIC ACID TRANSPORTER"/>
    <property type="match status" value="1"/>
</dbReference>
<proteinExistence type="predicted"/>
<feature type="transmembrane region" description="Helical" evidence="7">
    <location>
        <begin position="304"/>
        <end position="326"/>
    </location>
</feature>
<reference evidence="8" key="2">
    <citation type="submission" date="2020-09" db="EMBL/GenBank/DDBJ databases">
        <authorList>
            <person name="Sun Q."/>
            <person name="Zhou Y."/>
        </authorList>
    </citation>
    <scope>NUCLEOTIDE SEQUENCE</scope>
    <source>
        <strain evidence="8">CGMCC 4.7299</strain>
    </source>
</reference>
<dbReference type="GO" id="GO:0005886">
    <property type="term" value="C:plasma membrane"/>
    <property type="evidence" value="ECO:0007669"/>
    <property type="project" value="UniProtKB-SubCell"/>
</dbReference>
<evidence type="ECO:0008006" key="10">
    <source>
        <dbReference type="Google" id="ProtNLM"/>
    </source>
</evidence>
<feature type="transmembrane region" description="Helical" evidence="7">
    <location>
        <begin position="128"/>
        <end position="147"/>
    </location>
</feature>
<evidence type="ECO:0000313" key="8">
    <source>
        <dbReference type="EMBL" id="GGL07967.1"/>
    </source>
</evidence>
<feature type="transmembrane region" description="Helical" evidence="7">
    <location>
        <begin position="159"/>
        <end position="180"/>
    </location>
</feature>
<accession>A0A8J3C248</accession>
<feature type="region of interest" description="Disordered" evidence="6">
    <location>
        <begin position="496"/>
        <end position="537"/>
    </location>
</feature>
<keyword evidence="9" id="KW-1185">Reference proteome</keyword>
<sequence length="537" mass="53952">MTSATASIRGVARGGGLNLAGAVLGQAAVFGVLLLLARWLDVRQVGRYAQAYATLSLLGLLALSGFRAGLTRFVAVHLADGDAAAVRGTVRLGLAISAGAAAVLGAGLAVAAPWLAVRLHDPGLATGLRLMALTLPAATMCEAALAATRGWRSQRAFTLIGQVYEPACRLALTALLLAVGAGLTGAFWAVAGAGWSAAALALLALRARMRTLTRTPGMVAPAYRPRELFSFSTVSWLSSLSATGLIWLDTLLLGFFGSPDIGVYNVATRLVTLAVFVLAPMNAAFGPHLAHLHHRADVDGVRRVYGAVTGWIVRLSLPAFAALLTFPGELLALFGDEFTTGAAVTVVLAAGQLVNAATGPCGTVLNMSGRVAVNMGDNVAALLLNVLLNLVLIPAYGIVGAAVAWAVSLAAVNTARVLQVRRLTGALPFTRGLGKGLVAGAAALLAALAARAVLPGGAGTLVIGLVVIGVVYLAVVAALGLSGEDRMVLRSLLRRSGGGRAPAGDGGASDGGANDGGANDGGANDGGADKGGVPDAA</sequence>
<evidence type="ECO:0000256" key="3">
    <source>
        <dbReference type="ARBA" id="ARBA00022692"/>
    </source>
</evidence>
<dbReference type="Pfam" id="PF01943">
    <property type="entry name" value="Polysacc_synt"/>
    <property type="match status" value="1"/>
</dbReference>
<dbReference type="RefSeq" id="WP_189081558.1">
    <property type="nucleotide sequence ID" value="NZ_BMMX01000028.1"/>
</dbReference>
<name>A0A8J3C248_9ACTN</name>
<gene>
    <name evidence="8" type="ORF">GCM10012284_48020</name>
</gene>
<keyword evidence="2" id="KW-1003">Cell membrane</keyword>
<dbReference type="InterPro" id="IPR002797">
    <property type="entry name" value="Polysacc_synth"/>
</dbReference>
<keyword evidence="4 7" id="KW-1133">Transmembrane helix</keyword>
<reference evidence="8" key="1">
    <citation type="journal article" date="2014" name="Int. J. Syst. Evol. Microbiol.">
        <title>Complete genome sequence of Corynebacterium casei LMG S-19264T (=DSM 44701T), isolated from a smear-ripened cheese.</title>
        <authorList>
            <consortium name="US DOE Joint Genome Institute (JGI-PGF)"/>
            <person name="Walter F."/>
            <person name="Albersmeier A."/>
            <person name="Kalinowski J."/>
            <person name="Ruckert C."/>
        </authorList>
    </citation>
    <scope>NUCLEOTIDE SEQUENCE</scope>
    <source>
        <strain evidence="8">CGMCC 4.7299</strain>
    </source>
</reference>
<keyword evidence="5 7" id="KW-0472">Membrane</keyword>
<dbReference type="AlphaFoldDB" id="A0A8J3C248"/>
<evidence type="ECO:0000256" key="5">
    <source>
        <dbReference type="ARBA" id="ARBA00023136"/>
    </source>
</evidence>
<dbReference type="PANTHER" id="PTHR30250:SF27">
    <property type="entry name" value="POLYSACCHARIDE BIOSYNTHESIS PROTEIN"/>
    <property type="match status" value="1"/>
</dbReference>
<feature type="transmembrane region" description="Helical" evidence="7">
    <location>
        <begin position="91"/>
        <end position="116"/>
    </location>
</feature>
<dbReference type="EMBL" id="BMMX01000028">
    <property type="protein sequence ID" value="GGL07967.1"/>
    <property type="molecule type" value="Genomic_DNA"/>
</dbReference>
<dbReference type="Proteomes" id="UP000656042">
    <property type="component" value="Unassembled WGS sequence"/>
</dbReference>
<keyword evidence="3 7" id="KW-0812">Transmembrane</keyword>
<evidence type="ECO:0000256" key="7">
    <source>
        <dbReference type="SAM" id="Phobius"/>
    </source>
</evidence>
<feature type="transmembrane region" description="Helical" evidence="7">
    <location>
        <begin position="460"/>
        <end position="481"/>
    </location>
</feature>
<feature type="compositionally biased region" description="Gly residues" evidence="6">
    <location>
        <begin position="496"/>
        <end position="525"/>
    </location>
</feature>
<feature type="transmembrane region" description="Helical" evidence="7">
    <location>
        <begin position="228"/>
        <end position="248"/>
    </location>
</feature>
<evidence type="ECO:0000313" key="9">
    <source>
        <dbReference type="Proteomes" id="UP000656042"/>
    </source>
</evidence>
<evidence type="ECO:0000256" key="2">
    <source>
        <dbReference type="ARBA" id="ARBA00022475"/>
    </source>
</evidence>
<feature type="transmembrane region" description="Helical" evidence="7">
    <location>
        <begin position="17"/>
        <end position="37"/>
    </location>
</feature>
<evidence type="ECO:0000256" key="4">
    <source>
        <dbReference type="ARBA" id="ARBA00022989"/>
    </source>
</evidence>
<organism evidence="8 9">
    <name type="scientific">Mangrovihabitans endophyticus</name>
    <dbReference type="NCBI Taxonomy" id="1751298"/>
    <lineage>
        <taxon>Bacteria</taxon>
        <taxon>Bacillati</taxon>
        <taxon>Actinomycetota</taxon>
        <taxon>Actinomycetes</taxon>
        <taxon>Micromonosporales</taxon>
        <taxon>Micromonosporaceae</taxon>
        <taxon>Mangrovihabitans</taxon>
    </lineage>
</organism>